<gene>
    <name evidence="1" type="ORF">DI603_02000</name>
</gene>
<dbReference type="PANTHER" id="PTHR10151:SF120">
    <property type="entry name" value="BIS(5'-ADENOSYL)-TRIPHOSPHATASE"/>
    <property type="match status" value="1"/>
</dbReference>
<evidence type="ECO:0000313" key="1">
    <source>
        <dbReference type="EMBL" id="PZP36754.1"/>
    </source>
</evidence>
<name>A0A2W5E3W3_9BURK</name>
<protein>
    <submittedName>
        <fullName evidence="1">AP endonuclease</fullName>
    </submittedName>
</protein>
<keyword evidence="1" id="KW-0378">Hydrolase</keyword>
<comment type="caution">
    <text evidence="1">The sequence shown here is derived from an EMBL/GenBank/DDBJ whole genome shotgun (WGS) entry which is preliminary data.</text>
</comment>
<dbReference type="InterPro" id="IPR017850">
    <property type="entry name" value="Alkaline_phosphatase_core_sf"/>
</dbReference>
<dbReference type="CDD" id="cd16018">
    <property type="entry name" value="Enpp"/>
    <property type="match status" value="1"/>
</dbReference>
<dbReference type="Proteomes" id="UP000249633">
    <property type="component" value="Unassembled WGS sequence"/>
</dbReference>
<dbReference type="AlphaFoldDB" id="A0A2W5E3W3"/>
<dbReference type="PANTHER" id="PTHR10151">
    <property type="entry name" value="ECTONUCLEOTIDE PYROPHOSPHATASE/PHOSPHODIESTERASE"/>
    <property type="match status" value="1"/>
</dbReference>
<proteinExistence type="predicted"/>
<dbReference type="GO" id="GO:0004519">
    <property type="term" value="F:endonuclease activity"/>
    <property type="evidence" value="ECO:0007669"/>
    <property type="project" value="UniProtKB-KW"/>
</dbReference>
<reference evidence="1 2" key="1">
    <citation type="submission" date="2017-08" db="EMBL/GenBank/DDBJ databases">
        <title>Infants hospitalized years apart are colonized by the same room-sourced microbial strains.</title>
        <authorList>
            <person name="Brooks B."/>
            <person name="Olm M.R."/>
            <person name="Firek B.A."/>
            <person name="Baker R."/>
            <person name="Thomas B.C."/>
            <person name="Morowitz M.J."/>
            <person name="Banfield J.F."/>
        </authorList>
    </citation>
    <scope>NUCLEOTIDE SEQUENCE [LARGE SCALE GENOMIC DNA]</scope>
    <source>
        <strain evidence="1">S2_012_000_R2_81</strain>
    </source>
</reference>
<dbReference type="GO" id="GO:0016787">
    <property type="term" value="F:hydrolase activity"/>
    <property type="evidence" value="ECO:0007669"/>
    <property type="project" value="UniProtKB-ARBA"/>
</dbReference>
<dbReference type="Gene3D" id="3.40.720.10">
    <property type="entry name" value="Alkaline Phosphatase, subunit A"/>
    <property type="match status" value="1"/>
</dbReference>
<dbReference type="InterPro" id="IPR002591">
    <property type="entry name" value="Phosphodiest/P_Trfase"/>
</dbReference>
<accession>A0A2W5E3W3</accession>
<dbReference type="SUPFAM" id="SSF53649">
    <property type="entry name" value="Alkaline phosphatase-like"/>
    <property type="match status" value="1"/>
</dbReference>
<keyword evidence="1" id="KW-0255">Endonuclease</keyword>
<dbReference type="Pfam" id="PF01663">
    <property type="entry name" value="Phosphodiest"/>
    <property type="match status" value="1"/>
</dbReference>
<organism evidence="1 2">
    <name type="scientific">Roseateles depolymerans</name>
    <dbReference type="NCBI Taxonomy" id="76731"/>
    <lineage>
        <taxon>Bacteria</taxon>
        <taxon>Pseudomonadati</taxon>
        <taxon>Pseudomonadota</taxon>
        <taxon>Betaproteobacteria</taxon>
        <taxon>Burkholderiales</taxon>
        <taxon>Sphaerotilaceae</taxon>
        <taxon>Roseateles</taxon>
    </lineage>
</organism>
<sequence length="502" mass="52952">MPRSPRPANRARSAYRAAILSEPSCRAGAPGVTSSSTTGHHLVVRARPMSHSCPRARVLLAALCLCWAGLPLRAEPAVTSRHVVLISVDGLRPEFYLDPAWPAPHLQALARRGLAAEGVEGVFPTLTYPSHTTLITGVRPARHGILYNTRFDPAGDAARWFQQADEVRAAGLKSASVNWPITSGAAIDFNLPETFSYDTPEDRRPAISAAATPPRLFEEVQREATGRLSARDVFYKDPAVDRNNARALAYLIRTYRPHLAAIHLVYADAAQHEHGRDGEAVRQAVADIDAAVAVILEAVEQAGLSARTTVIVTGDHGFVGTHTAIAPNVWLRGAGLLGTGDAERGEGWRAIFHSGGGSTFLQLREPGDQATLRQVRALLAALPPGTQRLLHVVEQPALRAAGADPRAALALVAEPGLAFVSASRGEPLRPQRGGAHGYGPELREVRTGFVAAGAGLGSAGSIPLLHLEDVAPTVAALLGLTLPEAQGVALPGVVAAPAARAR</sequence>
<evidence type="ECO:0000313" key="2">
    <source>
        <dbReference type="Proteomes" id="UP000249633"/>
    </source>
</evidence>
<keyword evidence="1" id="KW-0540">Nuclease</keyword>
<dbReference type="EMBL" id="QFOD01000001">
    <property type="protein sequence ID" value="PZP36754.1"/>
    <property type="molecule type" value="Genomic_DNA"/>
</dbReference>